<keyword evidence="8" id="KW-1185">Reference proteome</keyword>
<dbReference type="GO" id="GO:0140359">
    <property type="term" value="F:ABC-type transporter activity"/>
    <property type="evidence" value="ECO:0007669"/>
    <property type="project" value="InterPro"/>
</dbReference>
<evidence type="ECO:0000256" key="4">
    <source>
        <dbReference type="ARBA" id="ARBA00023136"/>
    </source>
</evidence>
<evidence type="ECO:0000256" key="5">
    <source>
        <dbReference type="SAM" id="Phobius"/>
    </source>
</evidence>
<accession>A0A853B352</accession>
<feature type="transmembrane region" description="Helical" evidence="5">
    <location>
        <begin position="222"/>
        <end position="248"/>
    </location>
</feature>
<protein>
    <submittedName>
        <fullName evidence="7">ABC-2 type transport system permease protein</fullName>
    </submittedName>
</protein>
<comment type="subcellular location">
    <subcellularLocation>
        <location evidence="1">Membrane</location>
        <topology evidence="1">Multi-pass membrane protein</topology>
    </subcellularLocation>
</comment>
<comment type="caution">
    <text evidence="7">The sequence shown here is derived from an EMBL/GenBank/DDBJ whole genome shotgun (WGS) entry which is preliminary data.</text>
</comment>
<evidence type="ECO:0000313" key="7">
    <source>
        <dbReference type="EMBL" id="NYI89272.1"/>
    </source>
</evidence>
<feature type="transmembrane region" description="Helical" evidence="5">
    <location>
        <begin position="296"/>
        <end position="318"/>
    </location>
</feature>
<evidence type="ECO:0000259" key="6">
    <source>
        <dbReference type="Pfam" id="PF12698"/>
    </source>
</evidence>
<dbReference type="PANTHER" id="PTHR43471:SF3">
    <property type="entry name" value="ABC TRANSPORTER PERMEASE PROTEIN NATB"/>
    <property type="match status" value="1"/>
</dbReference>
<dbReference type="Pfam" id="PF12698">
    <property type="entry name" value="ABC2_membrane_3"/>
    <property type="match status" value="1"/>
</dbReference>
<name>A0A853B352_9PSEU</name>
<feature type="transmembrane region" description="Helical" evidence="5">
    <location>
        <begin position="175"/>
        <end position="201"/>
    </location>
</feature>
<evidence type="ECO:0000256" key="2">
    <source>
        <dbReference type="ARBA" id="ARBA00022692"/>
    </source>
</evidence>
<keyword evidence="3 5" id="KW-1133">Transmembrane helix</keyword>
<dbReference type="RefSeq" id="WP_179773450.1">
    <property type="nucleotide sequence ID" value="NZ_JACCFK010000001.1"/>
</dbReference>
<keyword evidence="2 5" id="KW-0812">Transmembrane</keyword>
<gene>
    <name evidence="7" type="ORF">HNR02_002595</name>
</gene>
<sequence length="395" mass="41503">MTVPPVRGVALVARRELNTRLRTRSFVVGTVVILVVLAGYLLLQATLISGANTARIGLAGQTTGVAEQLRTASAAVGETVETVPVEGPEQGTRQVRDGDLDAVLSGSAADLRVTVKSELDQQLRAVLNAIAQQQVLDAKLVEADLDPAQVMREVTQAQVQVTELDPREADADQRLAIGIVIVFLLFFGIQAYGGMVAQGVVEEKASRVVEILLSTLRPWQLMLGKVIGLGLVGLVQLAIFVVVGLGMATLSGALTLSSVAIGTALWGLLWYLLGFFLYAMVYAAAGSLVSRQEDTASVVTPVSLTLTVGFVAGFNVLIQDPDSAGARVLSLVPIFSPILMPGRIAAGVAVGWEIVLALLLTVAFGALLTGVSGRIYRNAVLHTGTRVKLRAALHG</sequence>
<dbReference type="InterPro" id="IPR013525">
    <property type="entry name" value="ABC2_TM"/>
</dbReference>
<feature type="transmembrane region" description="Helical" evidence="5">
    <location>
        <begin position="268"/>
        <end position="289"/>
    </location>
</feature>
<dbReference type="PANTHER" id="PTHR43471">
    <property type="entry name" value="ABC TRANSPORTER PERMEASE"/>
    <property type="match status" value="1"/>
</dbReference>
<feature type="transmembrane region" description="Helical" evidence="5">
    <location>
        <begin position="338"/>
        <end position="368"/>
    </location>
</feature>
<feature type="domain" description="ABC-2 type transporter transmembrane" evidence="6">
    <location>
        <begin position="26"/>
        <end position="371"/>
    </location>
</feature>
<dbReference type="GO" id="GO:0016020">
    <property type="term" value="C:membrane"/>
    <property type="evidence" value="ECO:0007669"/>
    <property type="project" value="UniProtKB-SubCell"/>
</dbReference>
<feature type="transmembrane region" description="Helical" evidence="5">
    <location>
        <begin position="25"/>
        <end position="43"/>
    </location>
</feature>
<reference evidence="7 8" key="1">
    <citation type="submission" date="2020-07" db="EMBL/GenBank/DDBJ databases">
        <title>Sequencing the genomes of 1000 actinobacteria strains.</title>
        <authorList>
            <person name="Klenk H.-P."/>
        </authorList>
    </citation>
    <scope>NUCLEOTIDE SEQUENCE [LARGE SCALE GENOMIC DNA]</scope>
    <source>
        <strain evidence="7 8">DSM 104006</strain>
    </source>
</reference>
<proteinExistence type="predicted"/>
<organism evidence="7 8">
    <name type="scientific">Amycolatopsis endophytica</name>
    <dbReference type="NCBI Taxonomy" id="860233"/>
    <lineage>
        <taxon>Bacteria</taxon>
        <taxon>Bacillati</taxon>
        <taxon>Actinomycetota</taxon>
        <taxon>Actinomycetes</taxon>
        <taxon>Pseudonocardiales</taxon>
        <taxon>Pseudonocardiaceae</taxon>
        <taxon>Amycolatopsis</taxon>
    </lineage>
</organism>
<dbReference type="EMBL" id="JACCFK010000001">
    <property type="protein sequence ID" value="NYI89272.1"/>
    <property type="molecule type" value="Genomic_DNA"/>
</dbReference>
<dbReference type="Proteomes" id="UP000549616">
    <property type="component" value="Unassembled WGS sequence"/>
</dbReference>
<evidence type="ECO:0000313" key="8">
    <source>
        <dbReference type="Proteomes" id="UP000549616"/>
    </source>
</evidence>
<dbReference type="AlphaFoldDB" id="A0A853B352"/>
<keyword evidence="4 5" id="KW-0472">Membrane</keyword>
<evidence type="ECO:0000256" key="3">
    <source>
        <dbReference type="ARBA" id="ARBA00022989"/>
    </source>
</evidence>
<evidence type="ECO:0000256" key="1">
    <source>
        <dbReference type="ARBA" id="ARBA00004141"/>
    </source>
</evidence>